<accession>A0ABT0BEG6</accession>
<feature type="signal peptide" evidence="1">
    <location>
        <begin position="1"/>
        <end position="22"/>
    </location>
</feature>
<name>A0ABT0BEG6_9SPHN</name>
<dbReference type="EMBL" id="JALHLF010000037">
    <property type="protein sequence ID" value="MCJ2183181.1"/>
    <property type="molecule type" value="Genomic_DNA"/>
</dbReference>
<keyword evidence="1" id="KW-0732">Signal</keyword>
<gene>
    <name evidence="2" type="ORF">MTR62_10820</name>
</gene>
<dbReference type="RefSeq" id="WP_244020669.1">
    <property type="nucleotide sequence ID" value="NZ_JALHLF010000037.1"/>
</dbReference>
<organism evidence="2 3">
    <name type="scientific">Novosphingobium organovorum</name>
    <dbReference type="NCBI Taxonomy" id="2930092"/>
    <lineage>
        <taxon>Bacteria</taxon>
        <taxon>Pseudomonadati</taxon>
        <taxon>Pseudomonadota</taxon>
        <taxon>Alphaproteobacteria</taxon>
        <taxon>Sphingomonadales</taxon>
        <taxon>Sphingomonadaceae</taxon>
        <taxon>Novosphingobium</taxon>
    </lineage>
</organism>
<dbReference type="Pfam" id="PF09912">
    <property type="entry name" value="DUF2141"/>
    <property type="match status" value="1"/>
</dbReference>
<proteinExistence type="predicted"/>
<evidence type="ECO:0000313" key="2">
    <source>
        <dbReference type="EMBL" id="MCJ2183181.1"/>
    </source>
</evidence>
<dbReference type="InterPro" id="IPR018673">
    <property type="entry name" value="DUF2141"/>
</dbReference>
<evidence type="ECO:0000313" key="3">
    <source>
        <dbReference type="Proteomes" id="UP001162881"/>
    </source>
</evidence>
<protein>
    <submittedName>
        <fullName evidence="2">DUF2141 domain-containing protein</fullName>
    </submittedName>
</protein>
<reference evidence="2" key="1">
    <citation type="submission" date="2022-03" db="EMBL/GenBank/DDBJ databases">
        <title>Identification of a novel bacterium isolated from mangrove sediments.</title>
        <authorList>
            <person name="Pan X."/>
        </authorList>
    </citation>
    <scope>NUCLEOTIDE SEQUENCE</scope>
    <source>
        <strain evidence="2">B1949</strain>
    </source>
</reference>
<evidence type="ECO:0000256" key="1">
    <source>
        <dbReference type="SAM" id="SignalP"/>
    </source>
</evidence>
<dbReference type="Proteomes" id="UP001162881">
    <property type="component" value="Unassembled WGS sequence"/>
</dbReference>
<comment type="caution">
    <text evidence="2">The sequence shown here is derived from an EMBL/GenBank/DDBJ whole genome shotgun (WGS) entry which is preliminary data.</text>
</comment>
<feature type="chain" id="PRO_5046780440" evidence="1">
    <location>
        <begin position="23"/>
        <end position="187"/>
    </location>
</feature>
<keyword evidence="3" id="KW-1185">Reference proteome</keyword>
<sequence>MSASLRALLLPPCALAFVAAGAASGADAATRLPSTPDLGQAEGKCRPNERGPAFLVSIKGLKDRQGSLKLEVYPANDTDFLADDNVLVAAGKTFRRVVEPVPATGTPQLCVRLPAPGTYAVTVLHDRDNDRKFKWTYDGIGFARNPKLGWGKPKALAASAQAGNYPTPITIVINYRRGLGMGPLGPD</sequence>